<evidence type="ECO:0000256" key="1">
    <source>
        <dbReference type="ARBA" id="ARBA00004141"/>
    </source>
</evidence>
<accession>A0A7J6PKK1</accession>
<feature type="repeat" description="Solcar" evidence="8">
    <location>
        <begin position="15"/>
        <end position="123"/>
    </location>
</feature>
<keyword evidence="4 8" id="KW-0812">Transmembrane</keyword>
<evidence type="ECO:0000256" key="6">
    <source>
        <dbReference type="ARBA" id="ARBA00022989"/>
    </source>
</evidence>
<evidence type="ECO:0000313" key="12">
    <source>
        <dbReference type="Proteomes" id="UP000541610"/>
    </source>
</evidence>
<reference evidence="11 12" key="1">
    <citation type="submission" date="2020-04" db="EMBL/GenBank/DDBJ databases">
        <title>Perkinsus olseni comparative genomics.</title>
        <authorList>
            <person name="Bogema D.R."/>
        </authorList>
    </citation>
    <scope>NUCLEOTIDE SEQUENCE [LARGE SCALE GENOMIC DNA]</scope>
    <source>
        <strain evidence="11">00978-12</strain>
    </source>
</reference>
<comment type="similarity">
    <text evidence="2 9">Belongs to the mitochondrial carrier (TC 2.A.29) family.</text>
</comment>
<dbReference type="Proteomes" id="UP000541610">
    <property type="component" value="Unassembled WGS sequence"/>
</dbReference>
<feature type="transmembrane region" description="Helical" evidence="10">
    <location>
        <begin position="95"/>
        <end position="117"/>
    </location>
</feature>
<evidence type="ECO:0000256" key="3">
    <source>
        <dbReference type="ARBA" id="ARBA00022448"/>
    </source>
</evidence>
<keyword evidence="5" id="KW-0677">Repeat</keyword>
<comment type="subcellular location">
    <subcellularLocation>
        <location evidence="1">Membrane</location>
        <topology evidence="1">Multi-pass membrane protein</topology>
    </subcellularLocation>
</comment>
<evidence type="ECO:0000256" key="8">
    <source>
        <dbReference type="PROSITE-ProRule" id="PRU00282"/>
    </source>
</evidence>
<evidence type="ECO:0000256" key="7">
    <source>
        <dbReference type="ARBA" id="ARBA00023136"/>
    </source>
</evidence>
<dbReference type="Gene3D" id="1.50.40.10">
    <property type="entry name" value="Mitochondrial carrier domain"/>
    <property type="match status" value="2"/>
</dbReference>
<evidence type="ECO:0000256" key="2">
    <source>
        <dbReference type="ARBA" id="ARBA00006375"/>
    </source>
</evidence>
<dbReference type="AlphaFoldDB" id="A0A7J6PKK1"/>
<keyword evidence="3 9" id="KW-0813">Transport</keyword>
<sequence length="323" mass="34535">MGVQLSDEGALSTGAVAAAPFIAGATAGLVCDATVFPMDTIRVRQQARYRTPSSVAAAGSTTRPGRFWSAVSRMQRYSVWKEASSILKKEGIRGYYKGLSVVMLTSCPAFGVYYLTYEASKSEGWSPDAIHLLSGAVANVFGMVIWTPQEVIKSQTQVQIGASMSPRAVVRDIYRENGIRGFFRGAVIGSLTWTPLSAIWFMSYERLKLVGCGHEELAKERSCSAGRLAASGFIAGVIACIATSPIDVVKTQYQVAGRGIASSSSAGSRASSVSMIALALLRSEGLGGFFRGVWAKSFWYGTFMAINITVYDTVKLSLQGSDC</sequence>
<dbReference type="PROSITE" id="PS50920">
    <property type="entry name" value="SOLCAR"/>
    <property type="match status" value="3"/>
</dbReference>
<organism evidence="11 12">
    <name type="scientific">Perkinsus olseni</name>
    <name type="common">Perkinsus atlanticus</name>
    <dbReference type="NCBI Taxonomy" id="32597"/>
    <lineage>
        <taxon>Eukaryota</taxon>
        <taxon>Sar</taxon>
        <taxon>Alveolata</taxon>
        <taxon>Perkinsozoa</taxon>
        <taxon>Perkinsea</taxon>
        <taxon>Perkinsida</taxon>
        <taxon>Perkinsidae</taxon>
        <taxon>Perkinsus</taxon>
    </lineage>
</organism>
<evidence type="ECO:0000256" key="9">
    <source>
        <dbReference type="RuleBase" id="RU000488"/>
    </source>
</evidence>
<comment type="caution">
    <text evidence="11">The sequence shown here is derived from an EMBL/GenBank/DDBJ whole genome shotgun (WGS) entry which is preliminary data.</text>
</comment>
<evidence type="ECO:0000313" key="11">
    <source>
        <dbReference type="EMBL" id="KAF4696655.1"/>
    </source>
</evidence>
<dbReference type="InterPro" id="IPR023395">
    <property type="entry name" value="MCP_dom_sf"/>
</dbReference>
<dbReference type="SUPFAM" id="SSF103506">
    <property type="entry name" value="Mitochondrial carrier"/>
    <property type="match status" value="1"/>
</dbReference>
<feature type="repeat" description="Solcar" evidence="8">
    <location>
        <begin position="223"/>
        <end position="317"/>
    </location>
</feature>
<dbReference type="GO" id="GO:0016020">
    <property type="term" value="C:membrane"/>
    <property type="evidence" value="ECO:0007669"/>
    <property type="project" value="UniProtKB-SubCell"/>
</dbReference>
<protein>
    <submittedName>
        <fullName evidence="11">Uncharacterized protein</fullName>
    </submittedName>
</protein>
<keyword evidence="6 10" id="KW-1133">Transmembrane helix</keyword>
<dbReference type="PANTHER" id="PTHR45667">
    <property type="entry name" value="S-ADENOSYLMETHIONINE MITOCHONDRIAL CARRIER PROTEIN"/>
    <property type="match status" value="1"/>
</dbReference>
<evidence type="ECO:0000256" key="5">
    <source>
        <dbReference type="ARBA" id="ARBA00022737"/>
    </source>
</evidence>
<feature type="transmembrane region" description="Helical" evidence="10">
    <location>
        <begin position="129"/>
        <end position="147"/>
    </location>
</feature>
<dbReference type="Pfam" id="PF00153">
    <property type="entry name" value="Mito_carr"/>
    <property type="match status" value="3"/>
</dbReference>
<evidence type="ECO:0000256" key="10">
    <source>
        <dbReference type="SAM" id="Phobius"/>
    </source>
</evidence>
<keyword evidence="7 8" id="KW-0472">Membrane</keyword>
<dbReference type="InterPro" id="IPR018108">
    <property type="entry name" value="MCP_transmembrane"/>
</dbReference>
<dbReference type="EMBL" id="JABANP010000009">
    <property type="protein sequence ID" value="KAF4696655.1"/>
    <property type="molecule type" value="Genomic_DNA"/>
</dbReference>
<name>A0A7J6PKK1_PEROL</name>
<feature type="repeat" description="Solcar" evidence="8">
    <location>
        <begin position="126"/>
        <end position="210"/>
    </location>
</feature>
<evidence type="ECO:0000256" key="4">
    <source>
        <dbReference type="ARBA" id="ARBA00022692"/>
    </source>
</evidence>
<gene>
    <name evidence="11" type="ORF">FOZ60_016665</name>
</gene>
<feature type="transmembrane region" description="Helical" evidence="10">
    <location>
        <begin position="181"/>
        <end position="202"/>
    </location>
</feature>
<dbReference type="OrthoDB" id="250329at2759"/>
<proteinExistence type="inferred from homology"/>